<gene>
    <name evidence="2" type="ORF">KFL_005700090</name>
</gene>
<dbReference type="EMBL" id="DF237519">
    <property type="protein sequence ID" value="GAQ89867.1"/>
    <property type="molecule type" value="Genomic_DNA"/>
</dbReference>
<sequence length="149" mass="17101">MPCSDSLGPLAELRRKPTTPRSGDYSNATYERGGQDDQASLRQKQEFHSHAQARDRTVKDSRDENMWRNTSHFDVETIELGSNRRAPTTIAVSRRLDETPEMAMPVRREKPRTQMDGRTAARLPRITECLQGETDTIPLEISEPDYRTR</sequence>
<evidence type="ECO:0000313" key="2">
    <source>
        <dbReference type="EMBL" id="GAQ89867.1"/>
    </source>
</evidence>
<feature type="compositionally biased region" description="Polar residues" evidence="1">
    <location>
        <begin position="19"/>
        <end position="29"/>
    </location>
</feature>
<dbReference type="AlphaFoldDB" id="A0A1Y1IMP2"/>
<keyword evidence="3" id="KW-1185">Reference proteome</keyword>
<feature type="region of interest" description="Disordered" evidence="1">
    <location>
        <begin position="1"/>
        <end position="65"/>
    </location>
</feature>
<dbReference type="Proteomes" id="UP000054558">
    <property type="component" value="Unassembled WGS sequence"/>
</dbReference>
<protein>
    <submittedName>
        <fullName evidence="2">Uncharacterized protein</fullName>
    </submittedName>
</protein>
<evidence type="ECO:0000313" key="3">
    <source>
        <dbReference type="Proteomes" id="UP000054558"/>
    </source>
</evidence>
<evidence type="ECO:0000256" key="1">
    <source>
        <dbReference type="SAM" id="MobiDB-lite"/>
    </source>
</evidence>
<accession>A0A1Y1IMP2</accession>
<proteinExistence type="predicted"/>
<reference evidence="2 3" key="1">
    <citation type="journal article" date="2014" name="Nat. Commun.">
        <title>Klebsormidium flaccidum genome reveals primary factors for plant terrestrial adaptation.</title>
        <authorList>
            <person name="Hori K."/>
            <person name="Maruyama F."/>
            <person name="Fujisawa T."/>
            <person name="Togashi T."/>
            <person name="Yamamoto N."/>
            <person name="Seo M."/>
            <person name="Sato S."/>
            <person name="Yamada T."/>
            <person name="Mori H."/>
            <person name="Tajima N."/>
            <person name="Moriyama T."/>
            <person name="Ikeuchi M."/>
            <person name="Watanabe M."/>
            <person name="Wada H."/>
            <person name="Kobayashi K."/>
            <person name="Saito M."/>
            <person name="Masuda T."/>
            <person name="Sasaki-Sekimoto Y."/>
            <person name="Mashiguchi K."/>
            <person name="Awai K."/>
            <person name="Shimojima M."/>
            <person name="Masuda S."/>
            <person name="Iwai M."/>
            <person name="Nobusawa T."/>
            <person name="Narise T."/>
            <person name="Kondo S."/>
            <person name="Saito H."/>
            <person name="Sato R."/>
            <person name="Murakawa M."/>
            <person name="Ihara Y."/>
            <person name="Oshima-Yamada Y."/>
            <person name="Ohtaka K."/>
            <person name="Satoh M."/>
            <person name="Sonobe K."/>
            <person name="Ishii M."/>
            <person name="Ohtani R."/>
            <person name="Kanamori-Sato M."/>
            <person name="Honoki R."/>
            <person name="Miyazaki D."/>
            <person name="Mochizuki H."/>
            <person name="Umetsu J."/>
            <person name="Higashi K."/>
            <person name="Shibata D."/>
            <person name="Kamiya Y."/>
            <person name="Sato N."/>
            <person name="Nakamura Y."/>
            <person name="Tabata S."/>
            <person name="Ida S."/>
            <person name="Kurokawa K."/>
            <person name="Ohta H."/>
        </authorList>
    </citation>
    <scope>NUCLEOTIDE SEQUENCE [LARGE SCALE GENOMIC DNA]</scope>
    <source>
        <strain evidence="2 3">NIES-2285</strain>
    </source>
</reference>
<name>A0A1Y1IMP2_KLENI</name>
<feature type="compositionally biased region" description="Basic and acidic residues" evidence="1">
    <location>
        <begin position="43"/>
        <end position="65"/>
    </location>
</feature>
<organism evidence="2 3">
    <name type="scientific">Klebsormidium nitens</name>
    <name type="common">Green alga</name>
    <name type="synonym">Ulothrix nitens</name>
    <dbReference type="NCBI Taxonomy" id="105231"/>
    <lineage>
        <taxon>Eukaryota</taxon>
        <taxon>Viridiplantae</taxon>
        <taxon>Streptophyta</taxon>
        <taxon>Klebsormidiophyceae</taxon>
        <taxon>Klebsormidiales</taxon>
        <taxon>Klebsormidiaceae</taxon>
        <taxon>Klebsormidium</taxon>
    </lineage>
</organism>